<dbReference type="InterPro" id="IPR015943">
    <property type="entry name" value="WD40/YVTN_repeat-like_dom_sf"/>
</dbReference>
<dbReference type="Gene3D" id="2.60.40.1080">
    <property type="match status" value="3"/>
</dbReference>
<proteinExistence type="predicted"/>
<protein>
    <submittedName>
        <fullName evidence="3">Ig-like domain-containing protein</fullName>
    </submittedName>
</protein>
<dbReference type="SMART" id="SM00635">
    <property type="entry name" value="BID_2"/>
    <property type="match status" value="3"/>
</dbReference>
<feature type="transmembrane region" description="Helical" evidence="1">
    <location>
        <begin position="1268"/>
        <end position="1290"/>
    </location>
</feature>
<dbReference type="InterPro" id="IPR008964">
    <property type="entry name" value="Invasin/intimin_cell_adhesion"/>
</dbReference>
<dbReference type="InterPro" id="IPR027954">
    <property type="entry name" value="Transcobalamin-like_C"/>
</dbReference>
<dbReference type="PANTHER" id="PTHR34512">
    <property type="entry name" value="CELL SURFACE PROTEIN"/>
    <property type="match status" value="1"/>
</dbReference>
<evidence type="ECO:0000313" key="4">
    <source>
        <dbReference type="Proteomes" id="UP000586254"/>
    </source>
</evidence>
<dbReference type="PANTHER" id="PTHR34512:SF30">
    <property type="entry name" value="OUTER MEMBRANE PROTEIN ASSEMBLY FACTOR BAMB"/>
    <property type="match status" value="1"/>
</dbReference>
<gene>
    <name evidence="3" type="ORF">H0N91_12620</name>
</gene>
<evidence type="ECO:0000259" key="2">
    <source>
        <dbReference type="SMART" id="SM00635"/>
    </source>
</evidence>
<organism evidence="3 4">
    <name type="scientific">Eubacterium callanderi</name>
    <dbReference type="NCBI Taxonomy" id="53442"/>
    <lineage>
        <taxon>Bacteria</taxon>
        <taxon>Bacillati</taxon>
        <taxon>Bacillota</taxon>
        <taxon>Clostridia</taxon>
        <taxon>Eubacteriales</taxon>
        <taxon>Eubacteriaceae</taxon>
        <taxon>Eubacterium</taxon>
    </lineage>
</organism>
<dbReference type="InterPro" id="IPR011047">
    <property type="entry name" value="Quinoprotein_ADH-like_sf"/>
</dbReference>
<comment type="caution">
    <text evidence="3">The sequence shown here is derived from an EMBL/GenBank/DDBJ whole genome shotgun (WGS) entry which is preliminary data.</text>
</comment>
<dbReference type="EMBL" id="JACCKS010000014">
    <property type="protein sequence ID" value="NZA38947.1"/>
    <property type="molecule type" value="Genomic_DNA"/>
</dbReference>
<dbReference type="Proteomes" id="UP000586254">
    <property type="component" value="Unassembled WGS sequence"/>
</dbReference>
<dbReference type="Pfam" id="PF14478">
    <property type="entry name" value="DUF4430"/>
    <property type="match status" value="1"/>
</dbReference>
<dbReference type="SUPFAM" id="SSF49373">
    <property type="entry name" value="Invasin/intimin cell-adhesion fragments"/>
    <property type="match status" value="3"/>
</dbReference>
<keyword evidence="1" id="KW-0812">Transmembrane</keyword>
<dbReference type="InterPro" id="IPR018391">
    <property type="entry name" value="PQQ_b-propeller_rpt"/>
</dbReference>
<keyword evidence="1" id="KW-1133">Transmembrane helix</keyword>
<dbReference type="SUPFAM" id="SSF50998">
    <property type="entry name" value="Quinoprotein alcohol dehydrogenase-like"/>
    <property type="match status" value="1"/>
</dbReference>
<dbReference type="Pfam" id="PF02368">
    <property type="entry name" value="Big_2"/>
    <property type="match status" value="3"/>
</dbReference>
<dbReference type="Gene3D" id="2.130.10.10">
    <property type="entry name" value="YVTN repeat-like/Quinoprotein amine dehydrogenase"/>
    <property type="match status" value="2"/>
</dbReference>
<evidence type="ECO:0000313" key="3">
    <source>
        <dbReference type="EMBL" id="NZA38947.1"/>
    </source>
</evidence>
<feature type="domain" description="BIG2" evidence="2">
    <location>
        <begin position="258"/>
        <end position="336"/>
    </location>
</feature>
<name>A0A853JR16_9FIRM</name>
<dbReference type="RefSeq" id="WP_180493633.1">
    <property type="nucleotide sequence ID" value="NZ_JACCKS010000014.1"/>
</dbReference>
<dbReference type="InterPro" id="IPR003343">
    <property type="entry name" value="Big_2"/>
</dbReference>
<reference evidence="3 4" key="1">
    <citation type="submission" date="2020-07" db="EMBL/GenBank/DDBJ databases">
        <title>Organ Donor 1.</title>
        <authorList>
            <person name="Marsh A.J."/>
            <person name="Azcarate-Peril M.A."/>
        </authorList>
    </citation>
    <scope>NUCLEOTIDE SEQUENCE [LARGE SCALE GENOMIC DNA]</scope>
    <source>
        <strain evidence="3 4">AMC0717</strain>
    </source>
</reference>
<accession>A0A853JR16</accession>
<sequence length="1302" mass="141380">MAEKIKKRTCGVICLLMLLALMLCGVVLTGTAEASQQAGTITVSVEKFTIGQGYYIEPEEVPFYEGDTGASIVDRLLGGPDGYRGTYDDEKGFYLASIYGADPSGVATIPRCISEMDFLAPSTEYNAGNADVPNLGEFAYSEKAGWMYSVNGAFPRVGLSRYEPKDGDVMRLQFTVWALGGDLGDDYTAERIDVAKREALTKAVAVFNGRDDKDALLSKVWISDAYENAMSVLVDMERSQEEVDHALSWFERAMDAKSLSGIKLDNESIELGVGGTAALNVIFEPEGCNIPESVQWESSDMDIAYVDSNGLVSAGMEGTAVITASVGDFSAVCTVTVKPQVPMTGISLSKKQASLGKKDTVDLTIRYEPADTTDDRSAVWTSSDDAVASVDQSGRVTAHAFGEAVITAQVGNFSGQCLITVIDNGQDIVDAVVEEIKALNEQSDLNQVAKAQRDFLSLSESQMGLLKPAEVQELQMILNSSMNYVISNWSSTMRACLQNAGKELEKDGLADQTLFDFIQLYNDYETLNDLEGIPEANVNMIAALKEDIDSIQKKISSANRTSSGVTISEARGIPWTVQVKANAAELTKEERKAIEEDWSFYQPQICSAFKIELRDFGAAESPDKVPQWDASGRELKVLMPAGDYKQSLTTQQNLTVISGAERKILDGKRAYNAQRHTVTIENADIDETLIFVCDSRIPITEFALSDEEVSIMLDSRDPSHYLSVKTYKPYDTTDKERILWNSSNPEVASVDSQGKVTGHAKGEALITADICGLKQTCKITVKMNALPDYQSFWPTFRKSNSNMAIVDVELPNTGENLTEKWIQDGMVKARLGTVGTPLNVNGKLYVSADDYLYRLNKETGEIENKVKMCGKVGYFSYATYGDGMIFVPIDGGIVEAFNAETMDSLWRTERMGGQSLCQLTYYDGLMYSGTWSGGSNGNSGKFYCYDTTKNGEQSGNVKKPKWISDDQNGYYWSGATIVGDAVIFGGDSGRLQSRNRVTGELIDAVQCEGMIRSCISYDEGTSSVYFTAGVGDFTGGADEGKVYKAGVTSAGKFTSIQGTQLPAASTTTPVVYNGRVYVPTGKGFEYEGKMSVLDANTMSIIYNAEIGGSSKASPLLTTAYSDDGQKTVYLYMTVNNIDGAVIRMKDWEGNATPQVEVIYRPDVSQREHTTASLYCDEDGTMFYYNDQGHLMALTGTTDRVRDSAGVIDGRRPGQGGDGSNAAGRVAIQKAAADAKEAFEPWKFDGNYVAPSKSVSKQSANFGEKLKKAAAVLSLSAVGMAVAYTAGAAMLQMKPGLKPRKRL</sequence>
<keyword evidence="1" id="KW-0472">Membrane</keyword>
<feature type="domain" description="BIG2" evidence="2">
    <location>
        <begin position="342"/>
        <end position="420"/>
    </location>
</feature>
<feature type="domain" description="BIG2" evidence="2">
    <location>
        <begin position="698"/>
        <end position="780"/>
    </location>
</feature>
<dbReference type="SMART" id="SM00564">
    <property type="entry name" value="PQQ"/>
    <property type="match status" value="5"/>
</dbReference>
<evidence type="ECO:0000256" key="1">
    <source>
        <dbReference type="SAM" id="Phobius"/>
    </source>
</evidence>